<name>A0A2H0RF38_9BACT</name>
<reference evidence="3 4" key="1">
    <citation type="submission" date="2017-09" db="EMBL/GenBank/DDBJ databases">
        <title>Depth-based differentiation of microbial function through sediment-hosted aquifers and enrichment of novel symbionts in the deep terrestrial subsurface.</title>
        <authorList>
            <person name="Probst A.J."/>
            <person name="Ladd B."/>
            <person name="Jarett J.K."/>
            <person name="Geller-Mcgrath D.E."/>
            <person name="Sieber C.M."/>
            <person name="Emerson J.B."/>
            <person name="Anantharaman K."/>
            <person name="Thomas B.C."/>
            <person name="Malmstrom R."/>
            <person name="Stieglmeier M."/>
            <person name="Klingl A."/>
            <person name="Woyke T."/>
            <person name="Ryan C.M."/>
            <person name="Banfield J.F."/>
        </authorList>
    </citation>
    <scope>NUCLEOTIDE SEQUENCE [LARGE SCALE GENOMIC DNA]</scope>
    <source>
        <strain evidence="3">CG10_big_fil_rev_8_21_14_0_10_51_16</strain>
    </source>
</reference>
<comment type="caution">
    <text evidence="3">The sequence shown here is derived from an EMBL/GenBank/DDBJ whole genome shotgun (WGS) entry which is preliminary data.</text>
</comment>
<dbReference type="AlphaFoldDB" id="A0A2H0RF38"/>
<dbReference type="EMBL" id="PCYI01000006">
    <property type="protein sequence ID" value="PIR45113.1"/>
    <property type="molecule type" value="Genomic_DNA"/>
</dbReference>
<organism evidence="3 4">
    <name type="scientific">Candidatus Vogelbacteria bacterium CG10_big_fil_rev_8_21_14_0_10_51_16</name>
    <dbReference type="NCBI Taxonomy" id="1975045"/>
    <lineage>
        <taxon>Bacteria</taxon>
        <taxon>Candidatus Vogeliibacteriota</taxon>
    </lineage>
</organism>
<feature type="transmembrane region" description="Helical" evidence="2">
    <location>
        <begin position="36"/>
        <end position="58"/>
    </location>
</feature>
<accession>A0A2H0RF38</accession>
<feature type="compositionally biased region" description="Polar residues" evidence="1">
    <location>
        <begin position="96"/>
        <end position="134"/>
    </location>
</feature>
<protein>
    <submittedName>
        <fullName evidence="3">Uncharacterized protein</fullName>
    </submittedName>
</protein>
<keyword evidence="2" id="KW-1133">Transmembrane helix</keyword>
<evidence type="ECO:0000256" key="2">
    <source>
        <dbReference type="SAM" id="Phobius"/>
    </source>
</evidence>
<keyword evidence="2" id="KW-0472">Membrane</keyword>
<keyword evidence="2" id="KW-0812">Transmembrane</keyword>
<gene>
    <name evidence="3" type="ORF">COV10_01140</name>
</gene>
<proteinExistence type="predicted"/>
<evidence type="ECO:0000313" key="3">
    <source>
        <dbReference type="EMBL" id="PIR45113.1"/>
    </source>
</evidence>
<dbReference type="Proteomes" id="UP000228767">
    <property type="component" value="Unassembled WGS sequence"/>
</dbReference>
<evidence type="ECO:0000256" key="1">
    <source>
        <dbReference type="SAM" id="MobiDB-lite"/>
    </source>
</evidence>
<feature type="region of interest" description="Disordered" evidence="1">
    <location>
        <begin position="90"/>
        <end position="151"/>
    </location>
</feature>
<evidence type="ECO:0000313" key="4">
    <source>
        <dbReference type="Proteomes" id="UP000228767"/>
    </source>
</evidence>
<sequence length="151" mass="16893">METESPYGRVEGAPPLGQPEVKREPSRQWNGVKHPYLWVVAWVCLLLVVSVIFWYILVPEKVAPRPTMEDIIVTNEPVRVRHLEATEAEARRRLMESNSVPDDINTSQSGGSRESNGSDPSAPQLQQPASTAPTPEQLEARRQIIEANTVE</sequence>
<feature type="region of interest" description="Disordered" evidence="1">
    <location>
        <begin position="1"/>
        <end position="25"/>
    </location>
</feature>